<feature type="transmembrane region" description="Helical" evidence="8">
    <location>
        <begin position="657"/>
        <end position="680"/>
    </location>
</feature>
<reference evidence="11" key="1">
    <citation type="submission" date="2021-11" db="EMBL/GenBank/DDBJ databases">
        <authorList>
            <person name="Schell T."/>
        </authorList>
    </citation>
    <scope>NUCLEOTIDE SEQUENCE</scope>
    <source>
        <strain evidence="11">M5</strain>
    </source>
</reference>
<dbReference type="GO" id="GO:0016887">
    <property type="term" value="F:ATP hydrolysis activity"/>
    <property type="evidence" value="ECO:0007669"/>
    <property type="project" value="InterPro"/>
</dbReference>
<dbReference type="InterPro" id="IPR000412">
    <property type="entry name" value="ABC_2_transport"/>
</dbReference>
<dbReference type="CDD" id="cd03230">
    <property type="entry name" value="ABC_DR_subfamily_A"/>
    <property type="match status" value="1"/>
</dbReference>
<dbReference type="PROSITE" id="PS00211">
    <property type="entry name" value="ABC_TRANSPORTER_1"/>
    <property type="match status" value="1"/>
</dbReference>
<dbReference type="Proteomes" id="UP000789390">
    <property type="component" value="Unassembled WGS sequence"/>
</dbReference>
<feature type="domain" description="ABC transporter" evidence="9">
    <location>
        <begin position="36"/>
        <end position="270"/>
    </location>
</feature>
<dbReference type="EMBL" id="CAKKLH010000129">
    <property type="protein sequence ID" value="CAH0104229.1"/>
    <property type="molecule type" value="Genomic_DNA"/>
</dbReference>
<dbReference type="InterPro" id="IPR003439">
    <property type="entry name" value="ABC_transporter-like_ATP-bd"/>
</dbReference>
<keyword evidence="2 8" id="KW-0812">Transmembrane</keyword>
<dbReference type="PROSITE" id="PS51012">
    <property type="entry name" value="ABC_TM2"/>
    <property type="match status" value="1"/>
</dbReference>
<feature type="domain" description="ABC transmembrane type-2" evidence="10">
    <location>
        <begin position="543"/>
        <end position="771"/>
    </location>
</feature>
<dbReference type="InterPro" id="IPR013525">
    <property type="entry name" value="ABC2_TM"/>
</dbReference>
<feature type="transmembrane region" description="Helical" evidence="8">
    <location>
        <begin position="686"/>
        <end position="706"/>
    </location>
</feature>
<evidence type="ECO:0000256" key="1">
    <source>
        <dbReference type="ARBA" id="ARBA00004141"/>
    </source>
</evidence>
<protein>
    <recommendedName>
        <fullName evidence="13">ABC protein, subfamily ABCH</fullName>
    </recommendedName>
</protein>
<dbReference type="InterPro" id="IPR003593">
    <property type="entry name" value="AAA+_ATPase"/>
</dbReference>
<dbReference type="PANTHER" id="PTHR43038:SF3">
    <property type="entry name" value="ABC TRANSPORTER G FAMILY MEMBER 20 ISOFORM X1"/>
    <property type="match status" value="1"/>
</dbReference>
<feature type="transmembrane region" description="Helical" evidence="8">
    <location>
        <begin position="746"/>
        <end position="768"/>
    </location>
</feature>
<dbReference type="InterPro" id="IPR047817">
    <property type="entry name" value="ABC2_TM_bact-type"/>
</dbReference>
<dbReference type="PROSITE" id="PS50893">
    <property type="entry name" value="ABC_TRANSPORTER_2"/>
    <property type="match status" value="1"/>
</dbReference>
<evidence type="ECO:0000259" key="10">
    <source>
        <dbReference type="PROSITE" id="PS51012"/>
    </source>
</evidence>
<evidence type="ECO:0000313" key="12">
    <source>
        <dbReference type="Proteomes" id="UP000789390"/>
    </source>
</evidence>
<comment type="subcellular location">
    <subcellularLocation>
        <location evidence="1">Membrane</location>
        <topology evidence="1">Multi-pass membrane protein</topology>
    </subcellularLocation>
</comment>
<sequence length="775" mass="86566">MEKDVEEFAVTVSSHHQLESETNINPSGSSRINQAVLVRNATKSYGVGRNRCAVLEGLDMTVKRGSIYGLLGASGCGKTTLLSCIVGRRSLNSGDILVLGNEPGTLESGVPGPRVGYMPQELALYGDFTIKETLQYFGRIYNLRSAFVDSQLEFLSTFLDLPPSDRYVRTLSGGQQRRVSFAVALFHEPELLILDEPTVGVDPLLRHSIWNHLLRQSVDHGRTVIVTTHYIEEARQANTIGMMRSGRLLAEESPNNLLRNFRRPSLEDAFLKLCMDEQRAESMANASISNVTNGNTEEAQHPQGDQDNVDCEDVVSQTDMTETNVHRQRHNNGRGSVDSTTSYSGSTLFNLGIGGTGTKIRKRKNHSLKVSLPSLHRLGALIRKNYLMTFRNIGIFVFIYFMPAFQATVFNVTLGHEPTGLKIGVVNDELNPSQGRICNYSTDCSYSMLSCRYLRYIKDNIIQVPYENVSEAMDAGKNGRVWGVIHFGRNFTEEFEIRQSEGDSANLENIIRSRISINMDSSNQQIDVFIEKWILEAFGDFFKDFMRACQHEPEAGYIPVVFMDPVYGQKDTTFTEFMAPGLIISIVYFMAVSLTAGVFVSERKQGLLDRCLVAGVTMTEILIGQLINQFSMLIGQTTLVFLCMLLAFNIPCHGNLALAVFITFLQGFVGMCFGLLIATFCDNENSALLLSQASFLPFTVISGVCWPIEGMPPYLRKIAYSMPLTYAIEALRCVFARGWGIERVDVYLGIVISMAWILVLLILCLIVLRIRKYSR</sequence>
<keyword evidence="3" id="KW-0547">Nucleotide-binding</keyword>
<gene>
    <name evidence="11" type="ORF">DGAL_LOCUS6949</name>
</gene>
<evidence type="ECO:0008006" key="13">
    <source>
        <dbReference type="Google" id="ProtNLM"/>
    </source>
</evidence>
<keyword evidence="6 8" id="KW-0472">Membrane</keyword>
<feature type="region of interest" description="Disordered" evidence="7">
    <location>
        <begin position="321"/>
        <end position="341"/>
    </location>
</feature>
<dbReference type="Pfam" id="PF00005">
    <property type="entry name" value="ABC_tran"/>
    <property type="match status" value="1"/>
</dbReference>
<evidence type="ECO:0000256" key="5">
    <source>
        <dbReference type="ARBA" id="ARBA00022989"/>
    </source>
</evidence>
<feature type="transmembrane region" description="Helical" evidence="8">
    <location>
        <begin position="633"/>
        <end position="650"/>
    </location>
</feature>
<dbReference type="InterPro" id="IPR027417">
    <property type="entry name" value="P-loop_NTPase"/>
</dbReference>
<dbReference type="SUPFAM" id="SSF52540">
    <property type="entry name" value="P-loop containing nucleoside triphosphate hydrolases"/>
    <property type="match status" value="1"/>
</dbReference>
<comment type="caution">
    <text evidence="11">The sequence shown here is derived from an EMBL/GenBank/DDBJ whole genome shotgun (WGS) entry which is preliminary data.</text>
</comment>
<dbReference type="AlphaFoldDB" id="A0A8J2WH69"/>
<dbReference type="Gene3D" id="3.40.50.300">
    <property type="entry name" value="P-loop containing nucleotide triphosphate hydrolases"/>
    <property type="match status" value="1"/>
</dbReference>
<feature type="transmembrane region" description="Helical" evidence="8">
    <location>
        <begin position="577"/>
        <end position="600"/>
    </location>
</feature>
<dbReference type="PRINTS" id="PR00164">
    <property type="entry name" value="ABC2TRNSPORT"/>
</dbReference>
<evidence type="ECO:0000256" key="7">
    <source>
        <dbReference type="SAM" id="MobiDB-lite"/>
    </source>
</evidence>
<dbReference type="GO" id="GO:0140359">
    <property type="term" value="F:ABC-type transporter activity"/>
    <property type="evidence" value="ECO:0007669"/>
    <property type="project" value="InterPro"/>
</dbReference>
<evidence type="ECO:0000259" key="9">
    <source>
        <dbReference type="PROSITE" id="PS50893"/>
    </source>
</evidence>
<keyword evidence="5 8" id="KW-1133">Transmembrane helix</keyword>
<accession>A0A8J2WH69</accession>
<dbReference type="PANTHER" id="PTHR43038">
    <property type="entry name" value="ATP-BINDING CASSETTE, SUB-FAMILY H, MEMBER 1"/>
    <property type="match status" value="1"/>
</dbReference>
<dbReference type="GO" id="GO:0043190">
    <property type="term" value="C:ATP-binding cassette (ABC) transporter complex"/>
    <property type="evidence" value="ECO:0007669"/>
    <property type="project" value="InterPro"/>
</dbReference>
<evidence type="ECO:0000256" key="8">
    <source>
        <dbReference type="SAM" id="Phobius"/>
    </source>
</evidence>
<organism evidence="11 12">
    <name type="scientific">Daphnia galeata</name>
    <dbReference type="NCBI Taxonomy" id="27404"/>
    <lineage>
        <taxon>Eukaryota</taxon>
        <taxon>Metazoa</taxon>
        <taxon>Ecdysozoa</taxon>
        <taxon>Arthropoda</taxon>
        <taxon>Crustacea</taxon>
        <taxon>Branchiopoda</taxon>
        <taxon>Diplostraca</taxon>
        <taxon>Cladocera</taxon>
        <taxon>Anomopoda</taxon>
        <taxon>Daphniidae</taxon>
        <taxon>Daphnia</taxon>
    </lineage>
</organism>
<keyword evidence="4" id="KW-0067">ATP-binding</keyword>
<dbReference type="SMART" id="SM00382">
    <property type="entry name" value="AAA"/>
    <property type="match status" value="1"/>
</dbReference>
<evidence type="ECO:0000256" key="6">
    <source>
        <dbReference type="ARBA" id="ARBA00023136"/>
    </source>
</evidence>
<dbReference type="GO" id="GO:0005524">
    <property type="term" value="F:ATP binding"/>
    <property type="evidence" value="ECO:0007669"/>
    <property type="project" value="UniProtKB-KW"/>
</dbReference>
<evidence type="ECO:0000256" key="2">
    <source>
        <dbReference type="ARBA" id="ARBA00022692"/>
    </source>
</evidence>
<proteinExistence type="predicted"/>
<evidence type="ECO:0000256" key="3">
    <source>
        <dbReference type="ARBA" id="ARBA00022741"/>
    </source>
</evidence>
<dbReference type="Pfam" id="PF12698">
    <property type="entry name" value="ABC2_membrane_3"/>
    <property type="match status" value="1"/>
</dbReference>
<dbReference type="OrthoDB" id="10255969at2759"/>
<dbReference type="InterPro" id="IPR017871">
    <property type="entry name" value="ABC_transporter-like_CS"/>
</dbReference>
<keyword evidence="12" id="KW-1185">Reference proteome</keyword>
<evidence type="ECO:0000313" key="11">
    <source>
        <dbReference type="EMBL" id="CAH0104229.1"/>
    </source>
</evidence>
<name>A0A8J2WH69_9CRUS</name>
<evidence type="ECO:0000256" key="4">
    <source>
        <dbReference type="ARBA" id="ARBA00022840"/>
    </source>
</evidence>